<evidence type="ECO:0000313" key="1">
    <source>
        <dbReference type="EMBL" id="GGF22230.1"/>
    </source>
</evidence>
<accession>A0ABQ1UN88</accession>
<keyword evidence="2" id="KW-1185">Reference proteome</keyword>
<sequence length="79" mass="9051">MRKKNITDSLLPSVVKTKTDVATVSKAKITASAILLNFQFVFCFFVYNHERTNGVKSIAPKTLDIRRLLQIIVKLFMFM</sequence>
<dbReference type="Proteomes" id="UP000655016">
    <property type="component" value="Unassembled WGS sequence"/>
</dbReference>
<reference evidence="2" key="1">
    <citation type="journal article" date="2019" name="Int. J. Syst. Evol. Microbiol.">
        <title>The Global Catalogue of Microorganisms (GCM) 10K type strain sequencing project: providing services to taxonomists for standard genome sequencing and annotation.</title>
        <authorList>
            <consortium name="The Broad Institute Genomics Platform"/>
            <consortium name="The Broad Institute Genome Sequencing Center for Infectious Disease"/>
            <person name="Wu L."/>
            <person name="Ma J."/>
        </authorList>
    </citation>
    <scope>NUCLEOTIDE SEQUENCE [LARGE SCALE GENOMIC DNA]</scope>
    <source>
        <strain evidence="2">CGMCC 1.16060</strain>
    </source>
</reference>
<name>A0ABQ1UN88_9FLAO</name>
<organism evidence="1 2">
    <name type="scientific">Flavobacterium limi</name>
    <dbReference type="NCBI Taxonomy" id="2045105"/>
    <lineage>
        <taxon>Bacteria</taxon>
        <taxon>Pseudomonadati</taxon>
        <taxon>Bacteroidota</taxon>
        <taxon>Flavobacteriia</taxon>
        <taxon>Flavobacteriales</taxon>
        <taxon>Flavobacteriaceae</taxon>
        <taxon>Flavobacterium</taxon>
    </lineage>
</organism>
<evidence type="ECO:0000313" key="2">
    <source>
        <dbReference type="Proteomes" id="UP000655016"/>
    </source>
</evidence>
<gene>
    <name evidence="1" type="ORF">GCM10011518_34270</name>
</gene>
<dbReference type="EMBL" id="BMKP01000008">
    <property type="protein sequence ID" value="GGF22230.1"/>
    <property type="molecule type" value="Genomic_DNA"/>
</dbReference>
<protein>
    <submittedName>
        <fullName evidence="1">Uncharacterized protein</fullName>
    </submittedName>
</protein>
<comment type="caution">
    <text evidence="1">The sequence shown here is derived from an EMBL/GenBank/DDBJ whole genome shotgun (WGS) entry which is preliminary data.</text>
</comment>
<proteinExistence type="predicted"/>